<dbReference type="PROSITE" id="PS00211">
    <property type="entry name" value="ABC_TRANSPORTER_1"/>
    <property type="match status" value="1"/>
</dbReference>
<evidence type="ECO:0000256" key="6">
    <source>
        <dbReference type="ARBA" id="ARBA00022967"/>
    </source>
</evidence>
<evidence type="ECO:0000256" key="3">
    <source>
        <dbReference type="ARBA" id="ARBA00022519"/>
    </source>
</evidence>
<dbReference type="InterPro" id="IPR027417">
    <property type="entry name" value="P-loop_NTPase"/>
</dbReference>
<organism evidence="9 10">
    <name type="scientific">Kangsaoukella pontilimi</name>
    <dbReference type="NCBI Taxonomy" id="2691042"/>
    <lineage>
        <taxon>Bacteria</taxon>
        <taxon>Pseudomonadati</taxon>
        <taxon>Pseudomonadota</taxon>
        <taxon>Alphaproteobacteria</taxon>
        <taxon>Rhodobacterales</taxon>
        <taxon>Paracoccaceae</taxon>
        <taxon>Kangsaoukella</taxon>
    </lineage>
</organism>
<sequence>MLTLEDVTFTRDGFSLTADLSLAPGSRTAIIGPSGGGKSTLLSLIAGFEMPDAGRILHDGTDITPLPPSDRPVAMLFQDGNLFPHLDVLTNVALGIEPVARPSSAAQKRAREALERVGLTEHTAKKPGALSGGQQSRAALARLLLTARPVVLLDEPFAALGPSLRRQMFDLLVELLPGATILMVTHDPDEARRSAGQVIFVDGGRAEAPVDVNRFFDAPSAAVSAYLA</sequence>
<gene>
    <name evidence="9" type="ORF">GQ651_10800</name>
</gene>
<dbReference type="GO" id="GO:0016887">
    <property type="term" value="F:ATP hydrolysis activity"/>
    <property type="evidence" value="ECO:0007669"/>
    <property type="project" value="InterPro"/>
</dbReference>
<keyword evidence="1" id="KW-0813">Transport</keyword>
<reference evidence="9 10" key="2">
    <citation type="submission" date="2020-03" db="EMBL/GenBank/DDBJ databases">
        <title>Kangsaoukella pontilimi gen. nov., sp. nov., a new member of the family Rhodobacteraceae isolated from a tidal mudflat.</title>
        <authorList>
            <person name="Kim I.S."/>
        </authorList>
    </citation>
    <scope>NUCLEOTIDE SEQUENCE [LARGE SCALE GENOMIC DNA]</scope>
    <source>
        <strain evidence="9 10">GH1-50</strain>
    </source>
</reference>
<dbReference type="GO" id="GO:0005524">
    <property type="term" value="F:ATP binding"/>
    <property type="evidence" value="ECO:0007669"/>
    <property type="project" value="UniProtKB-KW"/>
</dbReference>
<dbReference type="PROSITE" id="PS50893">
    <property type="entry name" value="ABC_TRANSPORTER_2"/>
    <property type="match status" value="1"/>
</dbReference>
<evidence type="ECO:0000313" key="9">
    <source>
        <dbReference type="EMBL" id="MXQ08333.1"/>
    </source>
</evidence>
<evidence type="ECO:0000256" key="4">
    <source>
        <dbReference type="ARBA" id="ARBA00022741"/>
    </source>
</evidence>
<evidence type="ECO:0000256" key="5">
    <source>
        <dbReference type="ARBA" id="ARBA00022840"/>
    </source>
</evidence>
<evidence type="ECO:0000259" key="8">
    <source>
        <dbReference type="PROSITE" id="PS50893"/>
    </source>
</evidence>
<dbReference type="Proteomes" id="UP000480350">
    <property type="component" value="Unassembled WGS sequence"/>
</dbReference>
<keyword evidence="5 9" id="KW-0067">ATP-binding</keyword>
<dbReference type="EMBL" id="WUPT01000002">
    <property type="protein sequence ID" value="MXQ08333.1"/>
    <property type="molecule type" value="Genomic_DNA"/>
</dbReference>
<evidence type="ECO:0000256" key="7">
    <source>
        <dbReference type="ARBA" id="ARBA00023136"/>
    </source>
</evidence>
<dbReference type="SMART" id="SM00382">
    <property type="entry name" value="AAA"/>
    <property type="match status" value="1"/>
</dbReference>
<dbReference type="InterPro" id="IPR003439">
    <property type="entry name" value="ABC_transporter-like_ATP-bd"/>
</dbReference>
<keyword evidence="4" id="KW-0547">Nucleotide-binding</keyword>
<dbReference type="InterPro" id="IPR050093">
    <property type="entry name" value="ABC_SmlMolc_Importer"/>
</dbReference>
<comment type="caution">
    <text evidence="9">The sequence shown here is derived from an EMBL/GenBank/DDBJ whole genome shotgun (WGS) entry which is preliminary data.</text>
</comment>
<evidence type="ECO:0000256" key="2">
    <source>
        <dbReference type="ARBA" id="ARBA00022475"/>
    </source>
</evidence>
<dbReference type="InterPro" id="IPR017871">
    <property type="entry name" value="ABC_transporter-like_CS"/>
</dbReference>
<dbReference type="RefSeq" id="WP_160764264.1">
    <property type="nucleotide sequence ID" value="NZ_WUPT01000002.1"/>
</dbReference>
<reference evidence="9 10" key="1">
    <citation type="submission" date="2019-12" db="EMBL/GenBank/DDBJ databases">
        <authorList>
            <person name="Lee S.D."/>
        </authorList>
    </citation>
    <scope>NUCLEOTIDE SEQUENCE [LARGE SCALE GENOMIC DNA]</scope>
    <source>
        <strain evidence="9 10">GH1-50</strain>
    </source>
</reference>
<protein>
    <submittedName>
        <fullName evidence="9">ATP-binding cassette domain-containing protein</fullName>
    </submittedName>
</protein>
<keyword evidence="6" id="KW-1278">Translocase</keyword>
<dbReference type="Gene3D" id="3.40.50.300">
    <property type="entry name" value="P-loop containing nucleotide triphosphate hydrolases"/>
    <property type="match status" value="1"/>
</dbReference>
<keyword evidence="10" id="KW-1185">Reference proteome</keyword>
<dbReference type="AlphaFoldDB" id="A0A7C9MAW3"/>
<dbReference type="Pfam" id="PF00005">
    <property type="entry name" value="ABC_tran"/>
    <property type="match status" value="1"/>
</dbReference>
<name>A0A7C9MAW3_9RHOB</name>
<evidence type="ECO:0000313" key="10">
    <source>
        <dbReference type="Proteomes" id="UP000480350"/>
    </source>
</evidence>
<dbReference type="SUPFAM" id="SSF52540">
    <property type="entry name" value="P-loop containing nucleoside triphosphate hydrolases"/>
    <property type="match status" value="1"/>
</dbReference>
<keyword evidence="2" id="KW-1003">Cell membrane</keyword>
<feature type="domain" description="ABC transporter" evidence="8">
    <location>
        <begin position="2"/>
        <end position="228"/>
    </location>
</feature>
<dbReference type="PANTHER" id="PTHR42781">
    <property type="entry name" value="SPERMIDINE/PUTRESCINE IMPORT ATP-BINDING PROTEIN POTA"/>
    <property type="match status" value="1"/>
</dbReference>
<keyword evidence="3" id="KW-0997">Cell inner membrane</keyword>
<dbReference type="InterPro" id="IPR003593">
    <property type="entry name" value="AAA+_ATPase"/>
</dbReference>
<accession>A0A7C9MAW3</accession>
<evidence type="ECO:0000256" key="1">
    <source>
        <dbReference type="ARBA" id="ARBA00022448"/>
    </source>
</evidence>
<keyword evidence="7" id="KW-0472">Membrane</keyword>
<proteinExistence type="predicted"/>
<dbReference type="PANTHER" id="PTHR42781:SF1">
    <property type="entry name" value="THIAMINE IMPORT ATP-BINDING PROTEIN THIQ"/>
    <property type="match status" value="1"/>
</dbReference>